<dbReference type="Proteomes" id="UP000287651">
    <property type="component" value="Unassembled WGS sequence"/>
</dbReference>
<reference evidence="1 2" key="1">
    <citation type="journal article" date="2014" name="Agronomy (Basel)">
        <title>A Draft Genome Sequence for Ensete ventricosum, the Drought-Tolerant Tree Against Hunger.</title>
        <authorList>
            <person name="Harrison J."/>
            <person name="Moore K.A."/>
            <person name="Paszkiewicz K."/>
            <person name="Jones T."/>
            <person name="Grant M."/>
            <person name="Ambacheew D."/>
            <person name="Muzemil S."/>
            <person name="Studholme D.J."/>
        </authorList>
    </citation>
    <scope>NUCLEOTIDE SEQUENCE [LARGE SCALE GENOMIC DNA]</scope>
</reference>
<dbReference type="EMBL" id="AMZH03004091">
    <property type="protein sequence ID" value="RRT70225.1"/>
    <property type="molecule type" value="Genomic_DNA"/>
</dbReference>
<evidence type="ECO:0000313" key="2">
    <source>
        <dbReference type="Proteomes" id="UP000287651"/>
    </source>
</evidence>
<gene>
    <name evidence="1" type="ORF">B296_00012103</name>
</gene>
<accession>A0A427A1W4</accession>
<dbReference type="AlphaFoldDB" id="A0A427A1W4"/>
<protein>
    <submittedName>
        <fullName evidence="1">Uncharacterized protein</fullName>
    </submittedName>
</protein>
<proteinExistence type="predicted"/>
<evidence type="ECO:0000313" key="1">
    <source>
        <dbReference type="EMBL" id="RRT70225.1"/>
    </source>
</evidence>
<name>A0A427A1W4_ENSVE</name>
<sequence length="351" mass="39396">MNLNCCLKTPDPTLGREKEVALSIDLLPSVLEPDLDLLWLDVGENGTLPYELLPPQGARLRALAVDPLERLHLLRSVPHVLPRVHRRRGLLLPLLRFPSARNHRHLLPYANHSKIQSFPTRRAHHPQKPPALPFSRLLGSRRHITAPQKLAAAVGNPIFLSSHEAAIALRIQGGTEKKKKPKRRRLAFVLGAVNPWKFKAGGERRCALSSLAAAVSARKRRENVNKCGDEPLPLSLCLCGAVNKLRDPLRDLCRLASVEVSFTAPSLSLVKDGHGWWRWWWWWTPTADSRARVFLRHACFLPLRASHTSHLRVVSPLILTADASATALLHKSSKDDSDHGWRTSIKLCMEQ</sequence>
<comment type="caution">
    <text evidence="1">The sequence shown here is derived from an EMBL/GenBank/DDBJ whole genome shotgun (WGS) entry which is preliminary data.</text>
</comment>
<organism evidence="1 2">
    <name type="scientific">Ensete ventricosum</name>
    <name type="common">Abyssinian banana</name>
    <name type="synonym">Musa ensete</name>
    <dbReference type="NCBI Taxonomy" id="4639"/>
    <lineage>
        <taxon>Eukaryota</taxon>
        <taxon>Viridiplantae</taxon>
        <taxon>Streptophyta</taxon>
        <taxon>Embryophyta</taxon>
        <taxon>Tracheophyta</taxon>
        <taxon>Spermatophyta</taxon>
        <taxon>Magnoliopsida</taxon>
        <taxon>Liliopsida</taxon>
        <taxon>Zingiberales</taxon>
        <taxon>Musaceae</taxon>
        <taxon>Ensete</taxon>
    </lineage>
</organism>